<name>A0A229NUT9_9BACL</name>
<dbReference type="EMBL" id="NMUQ01000003">
    <property type="protein sequence ID" value="OXM13666.1"/>
    <property type="molecule type" value="Genomic_DNA"/>
</dbReference>
<dbReference type="Gene3D" id="3.40.50.300">
    <property type="entry name" value="P-loop containing nucleotide triphosphate hydrolases"/>
    <property type="match status" value="1"/>
</dbReference>
<dbReference type="Pfam" id="PF00005">
    <property type="entry name" value="ABC_tran"/>
    <property type="match status" value="1"/>
</dbReference>
<proteinExistence type="predicted"/>
<evidence type="ECO:0000256" key="1">
    <source>
        <dbReference type="ARBA" id="ARBA00022741"/>
    </source>
</evidence>
<dbReference type="InterPro" id="IPR027417">
    <property type="entry name" value="P-loop_NTPase"/>
</dbReference>
<gene>
    <name evidence="5" type="ORF">CGZ75_21850</name>
</gene>
<evidence type="ECO:0000256" key="2">
    <source>
        <dbReference type="ARBA" id="ARBA00022840"/>
    </source>
</evidence>
<feature type="domain" description="ABC transporter" evidence="4">
    <location>
        <begin position="39"/>
        <end position="269"/>
    </location>
</feature>
<dbReference type="SUPFAM" id="SSF52540">
    <property type="entry name" value="P-loop containing nucleoside triphosphate hydrolases"/>
    <property type="match status" value="1"/>
</dbReference>
<dbReference type="PANTHER" id="PTHR43613">
    <property type="entry name" value="ABC TRANSPORTER, ATP-BINDING PROTEIN"/>
    <property type="match status" value="1"/>
</dbReference>
<dbReference type="InterPro" id="IPR003439">
    <property type="entry name" value="ABC_transporter-like_ATP-bd"/>
</dbReference>
<reference evidence="5 6" key="1">
    <citation type="submission" date="2017-07" db="EMBL/GenBank/DDBJ databases">
        <title>Paenibacillus herberti R33 genome sequencing and assembly.</title>
        <authorList>
            <person name="Su W."/>
        </authorList>
    </citation>
    <scope>NUCLEOTIDE SEQUENCE [LARGE SCALE GENOMIC DNA]</scope>
    <source>
        <strain evidence="5 6">R33</strain>
    </source>
</reference>
<dbReference type="GO" id="GO:0005524">
    <property type="term" value="F:ATP binding"/>
    <property type="evidence" value="ECO:0007669"/>
    <property type="project" value="UniProtKB-KW"/>
</dbReference>
<evidence type="ECO:0000313" key="6">
    <source>
        <dbReference type="Proteomes" id="UP000215145"/>
    </source>
</evidence>
<dbReference type="Proteomes" id="UP000215145">
    <property type="component" value="Unassembled WGS sequence"/>
</dbReference>
<evidence type="ECO:0000313" key="5">
    <source>
        <dbReference type="EMBL" id="OXM13666.1"/>
    </source>
</evidence>
<feature type="compositionally biased region" description="Polar residues" evidence="3">
    <location>
        <begin position="1"/>
        <end position="17"/>
    </location>
</feature>
<keyword evidence="1" id="KW-0547">Nucleotide-binding</keyword>
<organism evidence="5 6">
    <name type="scientific">Paenibacillus herberti</name>
    <dbReference type="NCBI Taxonomy" id="1619309"/>
    <lineage>
        <taxon>Bacteria</taxon>
        <taxon>Bacillati</taxon>
        <taxon>Bacillota</taxon>
        <taxon>Bacilli</taxon>
        <taxon>Bacillales</taxon>
        <taxon>Paenibacillaceae</taxon>
        <taxon>Paenibacillus</taxon>
    </lineage>
</organism>
<dbReference type="GO" id="GO:0016887">
    <property type="term" value="F:ATP hydrolysis activity"/>
    <property type="evidence" value="ECO:0007669"/>
    <property type="project" value="InterPro"/>
</dbReference>
<dbReference type="SMART" id="SM00382">
    <property type="entry name" value="AAA"/>
    <property type="match status" value="1"/>
</dbReference>
<dbReference type="CDD" id="cd03230">
    <property type="entry name" value="ABC_DR_subfamily_A"/>
    <property type="match status" value="1"/>
</dbReference>
<evidence type="ECO:0000259" key="4">
    <source>
        <dbReference type="PROSITE" id="PS50893"/>
    </source>
</evidence>
<evidence type="ECO:0000256" key="3">
    <source>
        <dbReference type="SAM" id="MobiDB-lite"/>
    </source>
</evidence>
<dbReference type="OrthoDB" id="9804819at2"/>
<protein>
    <submittedName>
        <fullName evidence="5">ABC transporter</fullName>
    </submittedName>
</protein>
<dbReference type="PANTHER" id="PTHR43613:SF1">
    <property type="entry name" value="ABC TRANSPORTER, ATP-BINDING PROTEIN"/>
    <property type="match status" value="1"/>
</dbReference>
<keyword evidence="2" id="KW-0067">ATP-binding</keyword>
<dbReference type="AlphaFoldDB" id="A0A229NUT9"/>
<keyword evidence="6" id="KW-1185">Reference proteome</keyword>
<dbReference type="PROSITE" id="PS50893">
    <property type="entry name" value="ABC_TRANSPORTER_2"/>
    <property type="match status" value="1"/>
</dbReference>
<feature type="region of interest" description="Disordered" evidence="3">
    <location>
        <begin position="1"/>
        <end position="35"/>
    </location>
</feature>
<comment type="caution">
    <text evidence="5">The sequence shown here is derived from an EMBL/GenBank/DDBJ whole genome shotgun (WGS) entry which is preliminary data.</text>
</comment>
<accession>A0A229NUT9</accession>
<dbReference type="InterPro" id="IPR003593">
    <property type="entry name" value="AAA+_ATPase"/>
</dbReference>
<sequence length="294" mass="32620">MYGLNPTFSSLDSNSYIPHQKRPEPRSNQPQGDAQKPVIRLHDLRKNYGTKLVLKGIDLEVYPGQIIGYIGPNGAGKSTTQRLMLGLEHGYSGLIEVLGQDISNGSQAYKNRIGYVPETAEIYDMLTAREYLSFSGQLYGLKQDDAEYKAAKLMRIFGMEEVFDRRIDSFSKGMRQKVMLTASVLHNPDVLFLDEPLSGLDAGSVAVVKEIFARLAAQGKAIFYSSHIMDVVEKISSRIILLHEGQVAADGSFAELKARGAEGSLEQIFNQLTGFTEHEAIADRFCETVQEAYN</sequence>